<gene>
    <name evidence="1" type="ORF">CERZMDRAFT_109656</name>
</gene>
<proteinExistence type="predicted"/>
<evidence type="ECO:0000313" key="2">
    <source>
        <dbReference type="Proteomes" id="UP000799539"/>
    </source>
</evidence>
<evidence type="ECO:0000313" key="1">
    <source>
        <dbReference type="EMBL" id="KAF2215785.1"/>
    </source>
</evidence>
<name>A0A6A6FQN5_9PEZI</name>
<organism evidence="1 2">
    <name type="scientific">Cercospora zeae-maydis SCOH1-5</name>
    <dbReference type="NCBI Taxonomy" id="717836"/>
    <lineage>
        <taxon>Eukaryota</taxon>
        <taxon>Fungi</taxon>
        <taxon>Dikarya</taxon>
        <taxon>Ascomycota</taxon>
        <taxon>Pezizomycotina</taxon>
        <taxon>Dothideomycetes</taxon>
        <taxon>Dothideomycetidae</taxon>
        <taxon>Mycosphaerellales</taxon>
        <taxon>Mycosphaerellaceae</taxon>
        <taxon>Cercospora</taxon>
    </lineage>
</organism>
<dbReference type="EMBL" id="ML992665">
    <property type="protein sequence ID" value="KAF2215785.1"/>
    <property type="molecule type" value="Genomic_DNA"/>
</dbReference>
<keyword evidence="2" id="KW-1185">Reference proteome</keyword>
<reference evidence="1" key="1">
    <citation type="journal article" date="2020" name="Stud. Mycol.">
        <title>101 Dothideomycetes genomes: a test case for predicting lifestyles and emergence of pathogens.</title>
        <authorList>
            <person name="Haridas S."/>
            <person name="Albert R."/>
            <person name="Binder M."/>
            <person name="Bloem J."/>
            <person name="Labutti K."/>
            <person name="Salamov A."/>
            <person name="Andreopoulos B."/>
            <person name="Baker S."/>
            <person name="Barry K."/>
            <person name="Bills G."/>
            <person name="Bluhm B."/>
            <person name="Cannon C."/>
            <person name="Castanera R."/>
            <person name="Culley D."/>
            <person name="Daum C."/>
            <person name="Ezra D."/>
            <person name="Gonzalez J."/>
            <person name="Henrissat B."/>
            <person name="Kuo A."/>
            <person name="Liang C."/>
            <person name="Lipzen A."/>
            <person name="Lutzoni F."/>
            <person name="Magnuson J."/>
            <person name="Mondo S."/>
            <person name="Nolan M."/>
            <person name="Ohm R."/>
            <person name="Pangilinan J."/>
            <person name="Park H.-J."/>
            <person name="Ramirez L."/>
            <person name="Alfaro M."/>
            <person name="Sun H."/>
            <person name="Tritt A."/>
            <person name="Yoshinaga Y."/>
            <person name="Zwiers L.-H."/>
            <person name="Turgeon B."/>
            <person name="Goodwin S."/>
            <person name="Spatafora J."/>
            <person name="Crous P."/>
            <person name="Grigoriev I."/>
        </authorList>
    </citation>
    <scope>NUCLEOTIDE SEQUENCE</scope>
    <source>
        <strain evidence="1">SCOH1-5</strain>
    </source>
</reference>
<dbReference type="Proteomes" id="UP000799539">
    <property type="component" value="Unassembled WGS sequence"/>
</dbReference>
<accession>A0A6A6FQN5</accession>
<dbReference type="AlphaFoldDB" id="A0A6A6FQN5"/>
<sequence length="68" mass="7372">MPIAGYHLQGMAKGEILPMDDIIRSSSRYAVTPGLFLTIERGLPGVTHSLRVLPVWRPPCEIDAGAAK</sequence>
<protein>
    <submittedName>
        <fullName evidence="1">Uncharacterized protein</fullName>
    </submittedName>
</protein>